<dbReference type="PRINTS" id="PR01217">
    <property type="entry name" value="PRICHEXTENSN"/>
</dbReference>
<evidence type="ECO:0000313" key="3">
    <source>
        <dbReference type="EMBL" id="KAF6753152.1"/>
    </source>
</evidence>
<sequence>MALGLIESYNRTRYSEELLEKIEHQPPSFTVHLHPEYWVLNNGSKFLYHNQIASLLDDIRAHRIPVDFLDLFDAKRVPFYEGCMVVELLDYRAPKASLPQPEKPEKTRVILHPNPETLYADICSMNQRNGGKWTDKEAVEVEAKLLLATTPPLCLDPNPHLTRIANHVLRASTPTVPTSLKRKAAAIEFEESEAEKIRKKQIISFSAPRQTNRKPAPSYTILDALTKARTDQAAEDLNPRPSFMHHPYLLGPPPRPPVRPPTQIQSPIKTSTTPVPPQPPQPTHQFIPQQPPAAVPATPAMQPRVYATVQASTDAAASAAPQCTPHPHARVAIPRRWCARCTQPSATTSTGTSASPTPAPNAAEGTAAETDLIRLAAGALGAPDPTALAEHVSREREHAAAAAPAPSEHPDAQPQHRTPPAEIHVDGAHTRSYGGYGASLSGTAVYHASWARTAANPLCTRQRRSCRRSGPTSTTSTGPSSSTSTSTSAPTTTTRAIPIPIPPSPSPSAPTTPSASHPSPTNPSPISPSAPSRRCATATHAANPTTAPSRRLPAAQRAHGGDPEPAEPAAAGPGAECGEEEDPACDGEGYCGESVSWGGGEDGADESAGGGGYGTGECECEYGPGEWGGECGGGGEGWDACECECECECGWVAGGVGCGWECGSCECERERSHALPRARQPRHRRAAARRVVLNSPAAAAAAWAWTVYVCGWV</sequence>
<feature type="compositionally biased region" description="Low complexity" evidence="1">
    <location>
        <begin position="471"/>
        <end position="498"/>
    </location>
</feature>
<dbReference type="PANTHER" id="PTHR13526">
    <property type="entry name" value="TRANSCRIPTION FACTOR SPT20 HOMOLOG"/>
    <property type="match status" value="1"/>
</dbReference>
<organism evidence="3 4">
    <name type="scientific">Ephemerocybe angulata</name>
    <dbReference type="NCBI Taxonomy" id="980116"/>
    <lineage>
        <taxon>Eukaryota</taxon>
        <taxon>Fungi</taxon>
        <taxon>Dikarya</taxon>
        <taxon>Basidiomycota</taxon>
        <taxon>Agaricomycotina</taxon>
        <taxon>Agaricomycetes</taxon>
        <taxon>Agaricomycetidae</taxon>
        <taxon>Agaricales</taxon>
        <taxon>Agaricineae</taxon>
        <taxon>Psathyrellaceae</taxon>
        <taxon>Ephemerocybe</taxon>
    </lineage>
</organism>
<feature type="region of interest" description="Disordered" evidence="1">
    <location>
        <begin position="391"/>
        <end position="430"/>
    </location>
</feature>
<dbReference type="GO" id="GO:0000124">
    <property type="term" value="C:SAGA complex"/>
    <property type="evidence" value="ECO:0007669"/>
    <property type="project" value="InterPro"/>
</dbReference>
<dbReference type="EMBL" id="JACGCI010000041">
    <property type="protein sequence ID" value="KAF6753152.1"/>
    <property type="molecule type" value="Genomic_DNA"/>
</dbReference>
<accession>A0A8H6M6H7</accession>
<dbReference type="OrthoDB" id="1932706at2759"/>
<dbReference type="Pfam" id="PF12090">
    <property type="entry name" value="Spt20_SEP"/>
    <property type="match status" value="1"/>
</dbReference>
<dbReference type="Proteomes" id="UP000521943">
    <property type="component" value="Unassembled WGS sequence"/>
</dbReference>
<reference evidence="3 4" key="1">
    <citation type="submission" date="2020-07" db="EMBL/GenBank/DDBJ databases">
        <title>Comparative genomics of pyrophilous fungi reveals a link between fire events and developmental genes.</title>
        <authorList>
            <consortium name="DOE Joint Genome Institute"/>
            <person name="Steindorff A.S."/>
            <person name="Carver A."/>
            <person name="Calhoun S."/>
            <person name="Stillman K."/>
            <person name="Liu H."/>
            <person name="Lipzen A."/>
            <person name="Pangilinan J."/>
            <person name="Labutti K."/>
            <person name="Bruns T.D."/>
            <person name="Grigoriev I.V."/>
        </authorList>
    </citation>
    <scope>NUCLEOTIDE SEQUENCE [LARGE SCALE GENOMIC DNA]</scope>
    <source>
        <strain evidence="3 4">CBS 144469</strain>
    </source>
</reference>
<comment type="caution">
    <text evidence="3">The sequence shown here is derived from an EMBL/GenBank/DDBJ whole genome shotgun (WGS) entry which is preliminary data.</text>
</comment>
<proteinExistence type="predicted"/>
<dbReference type="InterPro" id="IPR021950">
    <property type="entry name" value="Spt20"/>
</dbReference>
<keyword evidence="4" id="KW-1185">Reference proteome</keyword>
<feature type="region of interest" description="Disordered" evidence="1">
    <location>
        <begin position="252"/>
        <end position="297"/>
    </location>
</feature>
<protein>
    <submittedName>
        <fullName evidence="3">Spt20 family-domain-containing protein</fullName>
    </submittedName>
</protein>
<dbReference type="PANTHER" id="PTHR13526:SF8">
    <property type="entry name" value="TRANSCRIPTION FACTOR SPT20 HOMOLOG"/>
    <property type="match status" value="1"/>
</dbReference>
<dbReference type="AlphaFoldDB" id="A0A8H6M6H7"/>
<evidence type="ECO:0000259" key="2">
    <source>
        <dbReference type="Pfam" id="PF12090"/>
    </source>
</evidence>
<name>A0A8H6M6H7_9AGAR</name>
<dbReference type="GO" id="GO:0006357">
    <property type="term" value="P:regulation of transcription by RNA polymerase II"/>
    <property type="evidence" value="ECO:0007669"/>
    <property type="project" value="TreeGrafter"/>
</dbReference>
<evidence type="ECO:0000313" key="4">
    <source>
        <dbReference type="Proteomes" id="UP000521943"/>
    </source>
</evidence>
<dbReference type="InterPro" id="IPR046468">
    <property type="entry name" value="Spt20-like_SEP"/>
</dbReference>
<feature type="compositionally biased region" description="Low complexity" evidence="1">
    <location>
        <begin position="344"/>
        <end position="363"/>
    </location>
</feature>
<feature type="compositionally biased region" description="Pro residues" evidence="1">
    <location>
        <begin position="499"/>
        <end position="510"/>
    </location>
</feature>
<feature type="compositionally biased region" description="Low complexity" evidence="1">
    <location>
        <begin position="567"/>
        <end position="576"/>
    </location>
</feature>
<feature type="region of interest" description="Disordered" evidence="1">
    <location>
        <begin position="343"/>
        <end position="366"/>
    </location>
</feature>
<gene>
    <name evidence="3" type="ORF">DFP72DRAFT_437053</name>
</gene>
<feature type="domain" description="Spt20-like SEP" evidence="2">
    <location>
        <begin position="24"/>
        <end position="167"/>
    </location>
</feature>
<dbReference type="GO" id="GO:0003712">
    <property type="term" value="F:transcription coregulator activity"/>
    <property type="evidence" value="ECO:0007669"/>
    <property type="project" value="InterPro"/>
</dbReference>
<feature type="compositionally biased region" description="Low complexity" evidence="1">
    <location>
        <begin position="529"/>
        <end position="548"/>
    </location>
</feature>
<evidence type="ECO:0000256" key="1">
    <source>
        <dbReference type="SAM" id="MobiDB-lite"/>
    </source>
</evidence>
<feature type="region of interest" description="Disordered" evidence="1">
    <location>
        <begin position="459"/>
        <end position="591"/>
    </location>
</feature>